<sequence length="1045" mass="115948">MDAAHLGLRLASGAFVPLVRKLFRQEPPGAELVDRPVRISALVSFTGEHRTLDERDLEKLARELVERAVRAAGPHDAPSAGERTAVAGALARTLHGLGELGMDDVQAVRLGHRGLARELLRHRPPGAYDLSPDARHWFDSLLETACLHILNFFTRRSAFVARTLVEQSRQLDRLVTGVDLLIERMPARSALDASFEEKYARYVIGKHSLLTIYGIDLDHAREWPLDAAYLSLEAVERQPQVPPSRERGDEEDLAPVPQPAETALAGRERVLLRGVAGSGKTTLVQWLAVTTARGQAGPGTAHLLGRVPFVLPMRTLTRGGRPLPVPDGFLPAVGCPHSAPAGWVERVLSGGRGLLLIDGIDEIPPSEREHTRRWLRELMSAFPGNLWLVTARPSAVPEDWLAAEGFAELSLTQMSRDDVAAFIQRWHRAARVDGAYEAKLLDAVRTKADLGRLATNPLMCGLICALHRERRGYLPRGRKALYDAALLMLLERRDRERDMGRPTGIELDAEEQAQLLQKLAYWLIRNGRSEMVEDIAIGLLARVLPAMPHIGGQGRPEAVYRHLLDRSGLLREPAPGTVDFVHRTFQDYLGAREAVEEQDFPMLVDHAHLDQWEDVLRMAVAHGRPEERARLLRGLVERGDREPGHRIRLDLVAMACLEHATRLDPAVRELVERRASRFLPPRALGEAEALAALGPVVLDLLPDPEGLTDTEAWAVVVTAGRIATDAALPKLARFARHEGPGVRNQLAWAWKRFDTERYAREVMRHLPRDASWYPVARTREELRVYREMLHAPYLHVLGGFGAAEIAGALEGKGVTQLNIRDNGRLEDLEFLESLPELRTLRLLDCPGITGLEPVASHPQLRSLRLEGLPGLSSLRPLDAMPRLSALHVRLAQELELPRRAPLRDLEPPPSASLTSLTAWPRLWHLALHRHPAPPGPEEWAAVGKLPVLRSLALGPAQLRALEEMPRPMPAVTHLYLHAEDVPLTPVARLFPGLSHLGVARCRETDLAPLADLRELRSVSVDGGRAVRNAECLTGVDVRLAPRSRY</sequence>
<reference evidence="4 5" key="1">
    <citation type="journal article" date="2019" name="Int. J. Syst. Evol. Microbiol.">
        <title>The Global Catalogue of Microorganisms (GCM) 10K type strain sequencing project: providing services to taxonomists for standard genome sequencing and annotation.</title>
        <authorList>
            <consortium name="The Broad Institute Genomics Platform"/>
            <consortium name="The Broad Institute Genome Sequencing Center for Infectious Disease"/>
            <person name="Wu L."/>
            <person name="Ma J."/>
        </authorList>
    </citation>
    <scope>NUCLEOTIDE SEQUENCE [LARGE SCALE GENOMIC DNA]</scope>
    <source>
        <strain evidence="4 5">JCM 13581</strain>
    </source>
</reference>
<dbReference type="RefSeq" id="WP_344264338.1">
    <property type="nucleotide sequence ID" value="NZ_BAAAMJ010000048.1"/>
</dbReference>
<organism evidence="4 5">
    <name type="scientific">Streptomyces sodiiphilus</name>
    <dbReference type="NCBI Taxonomy" id="226217"/>
    <lineage>
        <taxon>Bacteria</taxon>
        <taxon>Bacillati</taxon>
        <taxon>Actinomycetota</taxon>
        <taxon>Actinomycetes</taxon>
        <taxon>Kitasatosporales</taxon>
        <taxon>Streptomycetaceae</taxon>
        <taxon>Streptomyces</taxon>
    </lineage>
</organism>
<gene>
    <name evidence="4" type="ORF">GCM10009716_39500</name>
</gene>
<accession>A0ABN2PQ34</accession>
<dbReference type="SUPFAM" id="SSF52540">
    <property type="entry name" value="P-loop containing nucleoside triphosphate hydrolases"/>
    <property type="match status" value="1"/>
</dbReference>
<comment type="caution">
    <text evidence="4">The sequence shown here is derived from an EMBL/GenBank/DDBJ whole genome shotgun (WGS) entry which is preliminary data.</text>
</comment>
<keyword evidence="2" id="KW-0067">ATP-binding</keyword>
<dbReference type="EMBL" id="BAAAMJ010000048">
    <property type="protein sequence ID" value="GAA1927650.1"/>
    <property type="molecule type" value="Genomic_DNA"/>
</dbReference>
<keyword evidence="5" id="KW-1185">Reference proteome</keyword>
<dbReference type="PANTHER" id="PTHR46844">
    <property type="entry name" value="SLR5058 PROTEIN"/>
    <property type="match status" value="1"/>
</dbReference>
<dbReference type="InterPro" id="IPR054547">
    <property type="entry name" value="NNH1"/>
</dbReference>
<name>A0ABN2PQ34_9ACTN</name>
<feature type="domain" description="NACHT" evidence="3">
    <location>
        <begin position="268"/>
        <end position="596"/>
    </location>
</feature>
<evidence type="ECO:0000259" key="3">
    <source>
        <dbReference type="PROSITE" id="PS50837"/>
    </source>
</evidence>
<dbReference type="PROSITE" id="PS50837">
    <property type="entry name" value="NACHT"/>
    <property type="match status" value="1"/>
</dbReference>
<evidence type="ECO:0000313" key="5">
    <source>
        <dbReference type="Proteomes" id="UP001501303"/>
    </source>
</evidence>
<evidence type="ECO:0000256" key="1">
    <source>
        <dbReference type="ARBA" id="ARBA00022741"/>
    </source>
</evidence>
<dbReference type="SUPFAM" id="SSF52058">
    <property type="entry name" value="L domain-like"/>
    <property type="match status" value="1"/>
</dbReference>
<dbReference type="PANTHER" id="PTHR46844:SF1">
    <property type="entry name" value="SLR5058 PROTEIN"/>
    <property type="match status" value="1"/>
</dbReference>
<evidence type="ECO:0000313" key="4">
    <source>
        <dbReference type="EMBL" id="GAA1927650.1"/>
    </source>
</evidence>
<dbReference type="Pfam" id="PF05729">
    <property type="entry name" value="NACHT"/>
    <property type="match status" value="1"/>
</dbReference>
<protein>
    <submittedName>
        <fullName evidence="4">NACHT domain-containing protein</fullName>
    </submittedName>
</protein>
<dbReference type="InterPro" id="IPR032675">
    <property type="entry name" value="LRR_dom_sf"/>
</dbReference>
<dbReference type="InterPro" id="IPR027417">
    <property type="entry name" value="P-loop_NTPase"/>
</dbReference>
<dbReference type="Pfam" id="PF22733">
    <property type="entry name" value="NNH1"/>
    <property type="match status" value="1"/>
</dbReference>
<dbReference type="Gene3D" id="3.40.50.300">
    <property type="entry name" value="P-loop containing nucleotide triphosphate hydrolases"/>
    <property type="match status" value="1"/>
</dbReference>
<evidence type="ECO:0000256" key="2">
    <source>
        <dbReference type="ARBA" id="ARBA00022840"/>
    </source>
</evidence>
<keyword evidence="1" id="KW-0547">Nucleotide-binding</keyword>
<dbReference type="InterPro" id="IPR007111">
    <property type="entry name" value="NACHT_NTPase"/>
</dbReference>
<dbReference type="Proteomes" id="UP001501303">
    <property type="component" value="Unassembled WGS sequence"/>
</dbReference>
<proteinExistence type="predicted"/>
<dbReference type="Gene3D" id="3.80.10.10">
    <property type="entry name" value="Ribonuclease Inhibitor"/>
    <property type="match status" value="1"/>
</dbReference>